<name>A0A366HL86_9BACT</name>
<keyword evidence="1" id="KW-0808">Transferase</keyword>
<dbReference type="InterPro" id="IPR010719">
    <property type="entry name" value="MnmM_MeTrfase"/>
</dbReference>
<dbReference type="InterPro" id="IPR029063">
    <property type="entry name" value="SAM-dependent_MTases_sf"/>
</dbReference>
<keyword evidence="1" id="KW-0489">Methyltransferase</keyword>
<dbReference type="Pfam" id="PF06962">
    <property type="entry name" value="rRNA_methylase"/>
    <property type="match status" value="1"/>
</dbReference>
<keyword evidence="2" id="KW-1185">Reference proteome</keyword>
<dbReference type="SUPFAM" id="SSF53335">
    <property type="entry name" value="S-adenosyl-L-methionine-dependent methyltransferases"/>
    <property type="match status" value="1"/>
</dbReference>
<accession>A0A366HL86</accession>
<dbReference type="EMBL" id="QNRR01000005">
    <property type="protein sequence ID" value="RBP43709.1"/>
    <property type="molecule type" value="Genomic_DNA"/>
</dbReference>
<dbReference type="GO" id="GO:0032259">
    <property type="term" value="P:methylation"/>
    <property type="evidence" value="ECO:0007669"/>
    <property type="project" value="UniProtKB-KW"/>
</dbReference>
<dbReference type="AlphaFoldDB" id="A0A366HL86"/>
<dbReference type="Proteomes" id="UP000253426">
    <property type="component" value="Unassembled WGS sequence"/>
</dbReference>
<dbReference type="Gene3D" id="3.40.50.150">
    <property type="entry name" value="Vaccinia Virus protein VP39"/>
    <property type="match status" value="1"/>
</dbReference>
<evidence type="ECO:0000313" key="2">
    <source>
        <dbReference type="Proteomes" id="UP000253426"/>
    </source>
</evidence>
<proteinExistence type="predicted"/>
<dbReference type="PANTHER" id="PTHR35276:SF1">
    <property type="entry name" value="TRNA (MNM(5)S(2)U34)-METHYLTRANSFERASE, CHLOROPLASTIC"/>
    <property type="match status" value="1"/>
</dbReference>
<gene>
    <name evidence="1" type="ORF">DES53_105108</name>
</gene>
<dbReference type="PANTHER" id="PTHR35276">
    <property type="entry name" value="S-ADENOSYL-L-METHIONINE-DEPENDENT METHYLTRANSFERASES SUPERFAMILY PROTEIN"/>
    <property type="match status" value="1"/>
</dbReference>
<dbReference type="RefSeq" id="WP_113959189.1">
    <property type="nucleotide sequence ID" value="NZ_QNRR01000005.1"/>
</dbReference>
<reference evidence="1 2" key="1">
    <citation type="submission" date="2018-06" db="EMBL/GenBank/DDBJ databases">
        <title>Genomic Encyclopedia of Type Strains, Phase IV (KMG-IV): sequencing the most valuable type-strain genomes for metagenomic binning, comparative biology and taxonomic classification.</title>
        <authorList>
            <person name="Goeker M."/>
        </authorList>
    </citation>
    <scope>NUCLEOTIDE SEQUENCE [LARGE SCALE GENOMIC DNA]</scope>
    <source>
        <strain evidence="1 2">DSM 25532</strain>
    </source>
</reference>
<protein>
    <submittedName>
        <fullName evidence="1">Putative rRNA methylase</fullName>
    </submittedName>
</protein>
<comment type="caution">
    <text evidence="1">The sequence shown here is derived from an EMBL/GenBank/DDBJ whole genome shotgun (WGS) entry which is preliminary data.</text>
</comment>
<evidence type="ECO:0000313" key="1">
    <source>
        <dbReference type="EMBL" id="RBP43709.1"/>
    </source>
</evidence>
<dbReference type="GO" id="GO:0008168">
    <property type="term" value="F:methyltransferase activity"/>
    <property type="evidence" value="ECO:0007669"/>
    <property type="project" value="UniProtKB-KW"/>
</dbReference>
<sequence>MPSESPSSFTALPTAVQWSHQIVGPRLRAGDWVVDATAGNGHDSLFLAQRVLPGGRVFTFDLQAQAIEKTRENLASHLTIQQLAEVSLHHAGHERMAELLPAEARGRLRTVMFNFGYLPGGDKKVITQEATSLAAVRIALEWLAEDGIMTVVLYPGHEGGREEASSVECLITALPSMEFEAQRIGFLNFRSSTPFCIAVRRRAVNA</sequence>
<dbReference type="OrthoDB" id="9792989at2"/>
<organism evidence="1 2">
    <name type="scientific">Roseimicrobium gellanilyticum</name>
    <dbReference type="NCBI Taxonomy" id="748857"/>
    <lineage>
        <taxon>Bacteria</taxon>
        <taxon>Pseudomonadati</taxon>
        <taxon>Verrucomicrobiota</taxon>
        <taxon>Verrucomicrobiia</taxon>
        <taxon>Verrucomicrobiales</taxon>
        <taxon>Verrucomicrobiaceae</taxon>
        <taxon>Roseimicrobium</taxon>
    </lineage>
</organism>